<dbReference type="InParanoid" id="A0A369JV67"/>
<proteinExistence type="predicted"/>
<gene>
    <name evidence="2" type="ORF">Hypma_008572</name>
</gene>
<dbReference type="EMBL" id="LUEZ02000045">
    <property type="protein sequence ID" value="RDB24255.1"/>
    <property type="molecule type" value="Genomic_DNA"/>
</dbReference>
<evidence type="ECO:0000256" key="1">
    <source>
        <dbReference type="SAM" id="Coils"/>
    </source>
</evidence>
<protein>
    <submittedName>
        <fullName evidence="2">Uncharacterized protein</fullName>
    </submittedName>
</protein>
<feature type="coiled-coil region" evidence="1">
    <location>
        <begin position="147"/>
        <end position="181"/>
    </location>
</feature>
<dbReference type="AlphaFoldDB" id="A0A369JV67"/>
<reference evidence="2" key="1">
    <citation type="submission" date="2018-04" db="EMBL/GenBank/DDBJ databases">
        <title>Whole genome sequencing of Hypsizygus marmoreus.</title>
        <authorList>
            <person name="Choi I.-G."/>
            <person name="Min B."/>
            <person name="Kim J.-G."/>
            <person name="Kim S."/>
            <person name="Oh Y.-L."/>
            <person name="Kong W.-S."/>
            <person name="Park H."/>
            <person name="Jeong J."/>
            <person name="Song E.-S."/>
        </authorList>
    </citation>
    <scope>NUCLEOTIDE SEQUENCE [LARGE SCALE GENOMIC DNA]</scope>
    <source>
        <strain evidence="2">51987-8</strain>
    </source>
</reference>
<comment type="caution">
    <text evidence="2">The sequence shown here is derived from an EMBL/GenBank/DDBJ whole genome shotgun (WGS) entry which is preliminary data.</text>
</comment>
<name>A0A369JV67_HYPMA</name>
<keyword evidence="1" id="KW-0175">Coiled coil</keyword>
<evidence type="ECO:0000313" key="3">
    <source>
        <dbReference type="Proteomes" id="UP000076154"/>
    </source>
</evidence>
<dbReference type="Proteomes" id="UP000076154">
    <property type="component" value="Unassembled WGS sequence"/>
</dbReference>
<evidence type="ECO:0000313" key="2">
    <source>
        <dbReference type="EMBL" id="RDB24255.1"/>
    </source>
</evidence>
<dbReference type="OrthoDB" id="2691851at2759"/>
<accession>A0A369JV67</accession>
<organism evidence="2 3">
    <name type="scientific">Hypsizygus marmoreus</name>
    <name type="common">White beech mushroom</name>
    <name type="synonym">Agaricus marmoreus</name>
    <dbReference type="NCBI Taxonomy" id="39966"/>
    <lineage>
        <taxon>Eukaryota</taxon>
        <taxon>Fungi</taxon>
        <taxon>Dikarya</taxon>
        <taxon>Basidiomycota</taxon>
        <taxon>Agaricomycotina</taxon>
        <taxon>Agaricomycetes</taxon>
        <taxon>Agaricomycetidae</taxon>
        <taxon>Agaricales</taxon>
        <taxon>Tricholomatineae</taxon>
        <taxon>Lyophyllaceae</taxon>
        <taxon>Hypsizygus</taxon>
    </lineage>
</organism>
<dbReference type="STRING" id="39966.A0A369JV67"/>
<sequence length="1123" mass="124606">MQTLPYQHGYSPYIFPTFNISGNRSTSPPLSYRSLYQHSTPLESTSQTTSPSSDAARLGCPGACLDWGPSFFTTYPFAIHDPGCKESPGYHLKTIGSDPNTVRITSKRCKGRSSEDGSACSSCTALSVDVDLVKHRAFCHGGAVKSHSGLASELQEQKDEKKRMNLKIANLDRMLSAAREKLSKFGHLVEVIASNEVPGLQRLFAIAHKAREGVAGLIARVEDAIGGVYHPRRYTQRDRDLTMLLYELGGAGAVHATNNAHTALPALKTIREGRQMLSMQISVKDIQISEAMKNIETYFCPKEKKTISCIGHSMVIDEIAGQGSLCYLPEMDDMAGFCREHVDLLPSVKMGEDLTNVVEASQAVKEGKVHVGKEFTCVAISRHSATQYGATPIILSATCKHGIVSDSVRLIMTGLRAWKFSPFGESLRGPIWSIASDGDATRRSSMYAICMTHKVYNKSDLYYRLRGCVGLNLWVGENNLTMDFDYKHVFKRICTLLCSKDGLLVNGVAINKLLISLWLEKLTMFDWSDSSIHALLNPKDPQDVPRAVQLLSRVAALRNLDTTEFTPSEKIVHDALSLLGEALHSLLEPFINRNLSLSEQLIHLVKSAHIFCALYLKHGTSFMPNQLYGDVQCMVKNAIFYIAKTQDLDPNLRVFVCLLGDDVLETLFGRIRMIGGHSPNVDISEMRNRIRSALNLNDIFSREPSWERKPERLKLLRIRDFDHLRPGDWYGNLVVKFCNIEKCWKDGEREASAALCLHGGIAMDFGAIFANEGYDLMRPRGGPYPGVAKDLDRSMLDVYSSPDGEASGIVEIQPDLPSDQILASVSMSLHPETGCRTEAPPHSLYITLDADGRTQHKATILREMFDPTHDIDYKNAVDRLLRVRSFSIGGDSWNRKGGLKHGQHLKPEERFDIGDLFATLICIRGRVAALAIAQCTGIKYTVSGSMTLLSSAPRSELSLTSSPYLLSGQVLSLESFREPEMSRIRWAFTAEFASFESVKTRQSSMPRPPSATTSRGELVFTVPASLVILIDVPGQAVKFNVQDLPEPTNAHIGRGLPSTWVLDEDKMSAMQENLWNRVKEPECTLQMSIPIYGRVLSGAFPYESLSSDGEAIHFMPLMLPELW</sequence>
<keyword evidence="3" id="KW-1185">Reference proteome</keyword>